<proteinExistence type="predicted"/>
<keyword evidence="7" id="KW-1185">Reference proteome</keyword>
<keyword evidence="1" id="KW-0805">Transcription regulation</keyword>
<dbReference type="GO" id="GO:0003677">
    <property type="term" value="F:DNA binding"/>
    <property type="evidence" value="ECO:0007669"/>
    <property type="project" value="UniProtKB-KW"/>
</dbReference>
<dbReference type="Pfam" id="PF03466">
    <property type="entry name" value="LysR_substrate"/>
    <property type="match status" value="1"/>
</dbReference>
<dbReference type="GO" id="GO:0006355">
    <property type="term" value="P:regulation of DNA-templated transcription"/>
    <property type="evidence" value="ECO:0007669"/>
    <property type="project" value="TreeGrafter"/>
</dbReference>
<evidence type="ECO:0000313" key="6">
    <source>
        <dbReference type="EMBL" id="GGX85647.1"/>
    </source>
</evidence>
<dbReference type="EMBL" id="BMVU01000022">
    <property type="protein sequence ID" value="GGX85647.1"/>
    <property type="molecule type" value="Genomic_DNA"/>
</dbReference>
<dbReference type="SUPFAM" id="SSF53850">
    <property type="entry name" value="Periplasmic binding protein-like II"/>
    <property type="match status" value="1"/>
</dbReference>
<feature type="domain" description="LysR substrate-binding" evidence="5">
    <location>
        <begin position="38"/>
        <end position="240"/>
    </location>
</feature>
<feature type="region of interest" description="Disordered" evidence="4">
    <location>
        <begin position="1"/>
        <end position="40"/>
    </location>
</feature>
<dbReference type="AlphaFoldDB" id="A0A918NPI3"/>
<organism evidence="6 7">
    <name type="scientific">Streptomyces minutiscleroticus</name>
    <dbReference type="NCBI Taxonomy" id="68238"/>
    <lineage>
        <taxon>Bacteria</taxon>
        <taxon>Bacillati</taxon>
        <taxon>Actinomycetota</taxon>
        <taxon>Actinomycetes</taxon>
        <taxon>Kitasatosporales</taxon>
        <taxon>Streptomycetaceae</taxon>
        <taxon>Streptomyces</taxon>
    </lineage>
</organism>
<dbReference type="PANTHER" id="PTHR30118">
    <property type="entry name" value="HTH-TYPE TRANSCRIPTIONAL REGULATOR LEUO-RELATED"/>
    <property type="match status" value="1"/>
</dbReference>
<reference evidence="6" key="1">
    <citation type="journal article" date="2014" name="Int. J. Syst. Evol. Microbiol.">
        <title>Complete genome sequence of Corynebacterium casei LMG S-19264T (=DSM 44701T), isolated from a smear-ripened cheese.</title>
        <authorList>
            <consortium name="US DOE Joint Genome Institute (JGI-PGF)"/>
            <person name="Walter F."/>
            <person name="Albersmeier A."/>
            <person name="Kalinowski J."/>
            <person name="Ruckert C."/>
        </authorList>
    </citation>
    <scope>NUCLEOTIDE SEQUENCE</scope>
    <source>
        <strain evidence="6">JCM 4790</strain>
    </source>
</reference>
<evidence type="ECO:0000256" key="4">
    <source>
        <dbReference type="SAM" id="MobiDB-lite"/>
    </source>
</evidence>
<gene>
    <name evidence="6" type="ORF">GCM10010358_44840</name>
</gene>
<keyword evidence="3" id="KW-0804">Transcription</keyword>
<dbReference type="Proteomes" id="UP000619244">
    <property type="component" value="Unassembled WGS sequence"/>
</dbReference>
<dbReference type="Gene3D" id="3.40.190.10">
    <property type="entry name" value="Periplasmic binding protein-like II"/>
    <property type="match status" value="2"/>
</dbReference>
<evidence type="ECO:0000256" key="3">
    <source>
        <dbReference type="ARBA" id="ARBA00023163"/>
    </source>
</evidence>
<name>A0A918NPI3_9ACTN</name>
<evidence type="ECO:0000256" key="1">
    <source>
        <dbReference type="ARBA" id="ARBA00023015"/>
    </source>
</evidence>
<evidence type="ECO:0000259" key="5">
    <source>
        <dbReference type="Pfam" id="PF03466"/>
    </source>
</evidence>
<dbReference type="InterPro" id="IPR005119">
    <property type="entry name" value="LysR_subst-bd"/>
</dbReference>
<accession>A0A918NPI3</accession>
<keyword evidence="2" id="KW-0238">DNA-binding</keyword>
<evidence type="ECO:0000256" key="2">
    <source>
        <dbReference type="ARBA" id="ARBA00023125"/>
    </source>
</evidence>
<dbReference type="PANTHER" id="PTHR30118:SF15">
    <property type="entry name" value="TRANSCRIPTIONAL REGULATORY PROTEIN"/>
    <property type="match status" value="1"/>
</dbReference>
<evidence type="ECO:0000313" key="7">
    <source>
        <dbReference type="Proteomes" id="UP000619244"/>
    </source>
</evidence>
<protein>
    <recommendedName>
        <fullName evidence="5">LysR substrate-binding domain-containing protein</fullName>
    </recommendedName>
</protein>
<feature type="compositionally biased region" description="Basic and acidic residues" evidence="4">
    <location>
        <begin position="27"/>
        <end position="38"/>
    </location>
</feature>
<comment type="caution">
    <text evidence="6">The sequence shown here is derived from an EMBL/GenBank/DDBJ whole genome shotgun (WGS) entry which is preliminary data.</text>
</comment>
<reference evidence="6" key="2">
    <citation type="submission" date="2020-09" db="EMBL/GenBank/DDBJ databases">
        <authorList>
            <person name="Sun Q."/>
            <person name="Ohkuma M."/>
        </authorList>
    </citation>
    <scope>NUCLEOTIDE SEQUENCE</scope>
    <source>
        <strain evidence="6">JCM 4790</strain>
    </source>
</reference>
<sequence>MRPRRPHGVNDVLRRQAAAPEPVGQRADGDGPDDHADEGGFTLALSDLGEATLLPRLPAAARERAPRASFTARPLDVDDAEGQLRRGDLDAFVATPVTTSHRTVRIPLSNERYVGMVAADHPRVRGDSVTLPDLAAEHHATVFGPSGHTVPRAVLAAHGLLDRVTVEATRFSMLPCLLERTDLIAVVPEYVGEVFTASHRLRLVRPPFETEPIEVALYARHESSRSPSQRWLVQFMTEVLGERVSPAQLPPYTSPPPSRPAK</sequence>
<dbReference type="InterPro" id="IPR050389">
    <property type="entry name" value="LysR-type_TF"/>
</dbReference>